<sequence length="152" mass="17742">MFGMVPFRRNNNGGLMRRDDFFDKMFDNFFSDSFFPSTMFTGNQSFKVDVKEDEDKYTVAADLPGVKKDNISLEYENNYLTIAAKREDVTETKDEQNNFVRRERSYGELRRSFYVDNIDDTQIDAAFVDGVLKVTLPKKSKGKNDTKRIDIH</sequence>
<evidence type="ECO:0000256" key="2">
    <source>
        <dbReference type="RuleBase" id="RU003616"/>
    </source>
</evidence>
<dbReference type="EMBL" id="CP096983">
    <property type="protein sequence ID" value="URZ09501.1"/>
    <property type="molecule type" value="Genomic_DNA"/>
</dbReference>
<name>A0A1S8LY61_9CLOT</name>
<dbReference type="SUPFAM" id="SSF49764">
    <property type="entry name" value="HSP20-like chaperones"/>
    <property type="match status" value="1"/>
</dbReference>
<keyword evidence="4" id="KW-1185">Reference proteome</keyword>
<dbReference type="Proteomes" id="UP000190951">
    <property type="component" value="Chromosome"/>
</dbReference>
<dbReference type="InterPro" id="IPR008978">
    <property type="entry name" value="HSP20-like_chaperone"/>
</dbReference>
<comment type="similarity">
    <text evidence="1 2">Belongs to the small heat shock protein (HSP20) family.</text>
</comment>
<evidence type="ECO:0000313" key="4">
    <source>
        <dbReference type="Proteomes" id="UP000190951"/>
    </source>
</evidence>
<dbReference type="NCBIfam" id="NF042420">
    <property type="entry name" value="Hsp18_Clos"/>
    <property type="match status" value="1"/>
</dbReference>
<dbReference type="AlphaFoldDB" id="A0A1S8LY61"/>
<dbReference type="PROSITE" id="PS01031">
    <property type="entry name" value="SHSP"/>
    <property type="match status" value="1"/>
</dbReference>
<keyword evidence="3" id="KW-0346">Stress response</keyword>
<accession>A0A1S8LY61</accession>
<proteinExistence type="inferred from homology"/>
<dbReference type="InterPro" id="IPR031107">
    <property type="entry name" value="Small_HSP"/>
</dbReference>
<reference evidence="3 4" key="1">
    <citation type="submission" date="2022-04" db="EMBL/GenBank/DDBJ databases">
        <title>Genome sequence of C. roseum typestrain.</title>
        <authorList>
            <person name="Poehlein A."/>
            <person name="Schoch T."/>
            <person name="Duerre P."/>
            <person name="Daniel R."/>
        </authorList>
    </citation>
    <scope>NUCLEOTIDE SEQUENCE [LARGE SCALE GENOMIC DNA]</scope>
    <source>
        <strain evidence="3 4">DSM 7320</strain>
    </source>
</reference>
<dbReference type="InterPro" id="IPR053570">
    <property type="entry name" value="sHSP/HSP20"/>
</dbReference>
<dbReference type="KEGG" id="crw:CROST_001730"/>
<organism evidence="3 4">
    <name type="scientific">Clostridium felsineum</name>
    <dbReference type="NCBI Taxonomy" id="36839"/>
    <lineage>
        <taxon>Bacteria</taxon>
        <taxon>Bacillati</taxon>
        <taxon>Bacillota</taxon>
        <taxon>Clostridia</taxon>
        <taxon>Eubacteriales</taxon>
        <taxon>Clostridiaceae</taxon>
        <taxon>Clostridium</taxon>
    </lineage>
</organism>
<dbReference type="InterPro" id="IPR002068">
    <property type="entry name" value="A-crystallin/Hsp20_dom"/>
</dbReference>
<evidence type="ECO:0000313" key="3">
    <source>
        <dbReference type="EMBL" id="URZ09501.1"/>
    </source>
</evidence>
<gene>
    <name evidence="3" type="ORF">CROST_001730</name>
</gene>
<protein>
    <submittedName>
        <fullName evidence="3">18 kDa heat shock protein</fullName>
    </submittedName>
</protein>
<dbReference type="RefSeq" id="WP_077834854.1">
    <property type="nucleotide sequence ID" value="NZ_CP096983.1"/>
</dbReference>
<dbReference type="STRING" id="84029.CROST_00840"/>
<dbReference type="PANTHER" id="PTHR11527">
    <property type="entry name" value="HEAT-SHOCK PROTEIN 20 FAMILY MEMBER"/>
    <property type="match status" value="1"/>
</dbReference>
<dbReference type="CDD" id="cd06471">
    <property type="entry name" value="ACD_LpsHSP_like"/>
    <property type="match status" value="1"/>
</dbReference>
<evidence type="ECO:0000256" key="1">
    <source>
        <dbReference type="PROSITE-ProRule" id="PRU00285"/>
    </source>
</evidence>
<dbReference type="Pfam" id="PF00011">
    <property type="entry name" value="HSP20"/>
    <property type="match status" value="1"/>
</dbReference>
<dbReference type="Gene3D" id="2.60.40.790">
    <property type="match status" value="1"/>
</dbReference>